<dbReference type="NCBIfam" id="TIGR02142">
    <property type="entry name" value="modC_ABC"/>
    <property type="match status" value="1"/>
</dbReference>
<evidence type="ECO:0000256" key="1">
    <source>
        <dbReference type="ARBA" id="ARBA00005417"/>
    </source>
</evidence>
<dbReference type="InterPro" id="IPR027417">
    <property type="entry name" value="P-loop_NTPase"/>
</dbReference>
<feature type="domain" description="Mop" evidence="12">
    <location>
        <begin position="294"/>
        <end position="359"/>
    </location>
</feature>
<dbReference type="Pfam" id="PF00005">
    <property type="entry name" value="ABC_tran"/>
    <property type="match status" value="1"/>
</dbReference>
<evidence type="ECO:0000256" key="7">
    <source>
        <dbReference type="ARBA" id="ARBA00022840"/>
    </source>
</evidence>
<dbReference type="InterPro" id="IPR004606">
    <property type="entry name" value="Mop_domain"/>
</dbReference>
<evidence type="ECO:0000256" key="10">
    <source>
        <dbReference type="PROSITE-ProRule" id="PRU01213"/>
    </source>
</evidence>
<evidence type="ECO:0000256" key="4">
    <source>
        <dbReference type="ARBA" id="ARBA00022505"/>
    </source>
</evidence>
<dbReference type="GO" id="GO:0005524">
    <property type="term" value="F:ATP binding"/>
    <property type="evidence" value="ECO:0007669"/>
    <property type="project" value="UniProtKB-KW"/>
</dbReference>
<evidence type="ECO:0000256" key="3">
    <source>
        <dbReference type="ARBA" id="ARBA00022475"/>
    </source>
</evidence>
<evidence type="ECO:0000256" key="5">
    <source>
        <dbReference type="ARBA" id="ARBA00022519"/>
    </source>
</evidence>
<keyword evidence="5" id="KW-0997">Cell inner membrane</keyword>
<dbReference type="OrthoDB" id="9802264at2"/>
<evidence type="ECO:0000313" key="13">
    <source>
        <dbReference type="EMBL" id="GEP10682.1"/>
    </source>
</evidence>
<dbReference type="InterPro" id="IPR005116">
    <property type="entry name" value="Transp-assoc_OB_typ1"/>
</dbReference>
<gene>
    <name evidence="13" type="primary">modC</name>
    <name evidence="13" type="ORF">MGN01_25270</name>
</gene>
<protein>
    <submittedName>
        <fullName evidence="13">Molybdenum import ATP-binding protein ModC</fullName>
    </submittedName>
</protein>
<evidence type="ECO:0000313" key="14">
    <source>
        <dbReference type="Proteomes" id="UP000321750"/>
    </source>
</evidence>
<dbReference type="Gene3D" id="2.40.50.100">
    <property type="match status" value="1"/>
</dbReference>
<evidence type="ECO:0000256" key="8">
    <source>
        <dbReference type="ARBA" id="ARBA00022967"/>
    </source>
</evidence>
<dbReference type="PROSITE" id="PS00211">
    <property type="entry name" value="ABC_TRANSPORTER_1"/>
    <property type="match status" value="1"/>
</dbReference>
<dbReference type="InterPro" id="IPR050334">
    <property type="entry name" value="Molybdenum_import_ModC"/>
</dbReference>
<dbReference type="Proteomes" id="UP000321750">
    <property type="component" value="Unassembled WGS sequence"/>
</dbReference>
<evidence type="ECO:0000256" key="2">
    <source>
        <dbReference type="ARBA" id="ARBA00022448"/>
    </source>
</evidence>
<reference evidence="13 14" key="1">
    <citation type="submission" date="2019-07" db="EMBL/GenBank/DDBJ databases">
        <title>Whole genome shotgun sequence of Methylobacterium gnaphalii NBRC 107716.</title>
        <authorList>
            <person name="Hosoyama A."/>
            <person name="Uohara A."/>
            <person name="Ohji S."/>
            <person name="Ichikawa N."/>
        </authorList>
    </citation>
    <scope>NUCLEOTIDE SEQUENCE [LARGE SCALE GENOMIC DNA]</scope>
    <source>
        <strain evidence="13 14">NBRC 107716</strain>
    </source>
</reference>
<dbReference type="PROSITE" id="PS50893">
    <property type="entry name" value="ABC_TRANSPORTER_2"/>
    <property type="match status" value="1"/>
</dbReference>
<keyword evidence="7 13" id="KW-0067">ATP-binding</keyword>
<dbReference type="SUPFAM" id="SSF52540">
    <property type="entry name" value="P-loop containing nucleoside triphosphate hydrolases"/>
    <property type="match status" value="1"/>
</dbReference>
<dbReference type="InterPro" id="IPR011868">
    <property type="entry name" value="ModC_ABC_ATP-bd"/>
</dbReference>
<dbReference type="PANTHER" id="PTHR43514:SF4">
    <property type="entry name" value="ABC TRANSPORTER I FAMILY MEMBER 10"/>
    <property type="match status" value="1"/>
</dbReference>
<keyword evidence="4 10" id="KW-0500">Molybdenum</keyword>
<accession>A0A512JLA5</accession>
<dbReference type="AlphaFoldDB" id="A0A512JLA5"/>
<dbReference type="RefSeq" id="WP_147046952.1">
    <property type="nucleotide sequence ID" value="NZ_BJZV01000013.1"/>
</dbReference>
<organism evidence="13 14">
    <name type="scientific">Methylobacterium gnaphalii</name>
    <dbReference type="NCBI Taxonomy" id="1010610"/>
    <lineage>
        <taxon>Bacteria</taxon>
        <taxon>Pseudomonadati</taxon>
        <taxon>Pseudomonadota</taxon>
        <taxon>Alphaproteobacteria</taxon>
        <taxon>Hyphomicrobiales</taxon>
        <taxon>Methylobacteriaceae</taxon>
        <taxon>Methylobacterium</taxon>
    </lineage>
</organism>
<dbReference type="PROSITE" id="PS51866">
    <property type="entry name" value="MOP"/>
    <property type="match status" value="1"/>
</dbReference>
<dbReference type="GO" id="GO:0016887">
    <property type="term" value="F:ATP hydrolysis activity"/>
    <property type="evidence" value="ECO:0007669"/>
    <property type="project" value="InterPro"/>
</dbReference>
<comment type="caution">
    <text evidence="13">The sequence shown here is derived from an EMBL/GenBank/DDBJ whole genome shotgun (WGS) entry which is preliminary data.</text>
</comment>
<dbReference type="Gene3D" id="3.40.50.300">
    <property type="entry name" value="P-loop containing nucleotide triphosphate hydrolases"/>
    <property type="match status" value="1"/>
</dbReference>
<keyword evidence="14" id="KW-1185">Reference proteome</keyword>
<dbReference type="EMBL" id="BJZV01000013">
    <property type="protein sequence ID" value="GEP10682.1"/>
    <property type="molecule type" value="Genomic_DNA"/>
</dbReference>
<dbReference type="InterPro" id="IPR008995">
    <property type="entry name" value="Mo/tungstate-bd_C_term_dom"/>
</dbReference>
<keyword evidence="6" id="KW-0547">Nucleotide-binding</keyword>
<dbReference type="InterPro" id="IPR003593">
    <property type="entry name" value="AAA+_ATPase"/>
</dbReference>
<evidence type="ECO:0000259" key="12">
    <source>
        <dbReference type="PROSITE" id="PS51866"/>
    </source>
</evidence>
<evidence type="ECO:0000256" key="6">
    <source>
        <dbReference type="ARBA" id="ARBA00022741"/>
    </source>
</evidence>
<evidence type="ECO:0000259" key="11">
    <source>
        <dbReference type="PROSITE" id="PS50893"/>
    </source>
</evidence>
<dbReference type="GO" id="GO:0015098">
    <property type="term" value="F:molybdate ion transmembrane transporter activity"/>
    <property type="evidence" value="ECO:0007669"/>
    <property type="project" value="InterPro"/>
</dbReference>
<sequence>MTIDVELSLRRGAFALDVAFAAGAGLTALFGRSGSGKTTVIHLIAGLAQPDRGRITVDGTVLLDTARHIRAPVHLRRIGCVFQEARLLPHLSVRHNLGFGRWFARRQGVETSAPEVDNVVEMLGIGPLLERHPAGLSGGERQRVAIGRALLSKPRLLLMDEPLSALDASRKNEILPYIERMRDEAGIPIVYVSHSVEEVSRLASTVVVLEAGRVSASGPADDVLRRPDLIPHATEAGAILSMTVAAHDEVTGLTRLSGPAGQLTVPRLGAAPGSAVRLRVPARDVLIATAWPHGLSARNVFPGRITTMREAGASVMVEIDCNGAILAARVTRASARDLDLTPGHAVFAIVKSVAFDPQGVGIGQGEPVEV</sequence>
<name>A0A512JLA5_9HYPH</name>
<keyword evidence="8" id="KW-1278">Translocase</keyword>
<dbReference type="GO" id="GO:0140359">
    <property type="term" value="F:ABC-type transporter activity"/>
    <property type="evidence" value="ECO:0007669"/>
    <property type="project" value="InterPro"/>
</dbReference>
<keyword evidence="9" id="KW-0472">Membrane</keyword>
<dbReference type="InterPro" id="IPR003439">
    <property type="entry name" value="ABC_transporter-like_ATP-bd"/>
</dbReference>
<feature type="domain" description="ABC transporter" evidence="11">
    <location>
        <begin position="1"/>
        <end position="236"/>
    </location>
</feature>
<dbReference type="GO" id="GO:0016020">
    <property type="term" value="C:membrane"/>
    <property type="evidence" value="ECO:0007669"/>
    <property type="project" value="InterPro"/>
</dbReference>
<dbReference type="Pfam" id="PF03459">
    <property type="entry name" value="TOBE"/>
    <property type="match status" value="1"/>
</dbReference>
<dbReference type="SUPFAM" id="SSF50331">
    <property type="entry name" value="MOP-like"/>
    <property type="match status" value="1"/>
</dbReference>
<comment type="similarity">
    <text evidence="1">Belongs to the ABC transporter superfamily.</text>
</comment>
<dbReference type="PANTHER" id="PTHR43514">
    <property type="entry name" value="ABC TRANSPORTER I FAMILY MEMBER 10"/>
    <property type="match status" value="1"/>
</dbReference>
<evidence type="ECO:0000256" key="9">
    <source>
        <dbReference type="ARBA" id="ARBA00023136"/>
    </source>
</evidence>
<proteinExistence type="inferred from homology"/>
<keyword evidence="3" id="KW-1003">Cell membrane</keyword>
<dbReference type="InterPro" id="IPR017871">
    <property type="entry name" value="ABC_transporter-like_CS"/>
</dbReference>
<dbReference type="SMART" id="SM00382">
    <property type="entry name" value="AAA"/>
    <property type="match status" value="1"/>
</dbReference>
<keyword evidence="2" id="KW-0813">Transport</keyword>